<dbReference type="InterPro" id="IPR013011">
    <property type="entry name" value="PTS_EIIB_2"/>
</dbReference>
<dbReference type="EMBL" id="ASWA01000002">
    <property type="protein sequence ID" value="EOT69341.1"/>
    <property type="molecule type" value="Genomic_DNA"/>
</dbReference>
<dbReference type="InterPro" id="IPR036388">
    <property type="entry name" value="WH-like_DNA-bd_sf"/>
</dbReference>
<evidence type="ECO:0000259" key="6">
    <source>
        <dbReference type="PROSITE" id="PS51099"/>
    </source>
</evidence>
<keyword evidence="2" id="KW-0677">Repeat</keyword>
<dbReference type="STRING" id="71451.RV07_GL001096"/>
<keyword evidence="3" id="KW-0805">Transcription regulation</keyword>
<dbReference type="eggNOG" id="COG3711">
    <property type="taxonomic scope" value="Bacteria"/>
</dbReference>
<dbReference type="Gene3D" id="1.10.10.10">
    <property type="entry name" value="Winged helix-like DNA-binding domain superfamily/Winged helix DNA-binding domain"/>
    <property type="match status" value="2"/>
</dbReference>
<dbReference type="PANTHER" id="PTHR30185">
    <property type="entry name" value="CRYPTIC BETA-GLUCOSIDE BGL OPERON ANTITERMINATOR"/>
    <property type="match status" value="1"/>
</dbReference>
<dbReference type="InterPro" id="IPR036634">
    <property type="entry name" value="PRD_sf"/>
</dbReference>
<evidence type="ECO:0000259" key="5">
    <source>
        <dbReference type="PROSITE" id="PS51094"/>
    </source>
</evidence>
<dbReference type="Proteomes" id="UP000013783">
    <property type="component" value="Unassembled WGS sequence"/>
</dbReference>
<dbReference type="PANTHER" id="PTHR30185:SF18">
    <property type="entry name" value="TRANSCRIPTIONAL REGULATOR MTLR"/>
    <property type="match status" value="1"/>
</dbReference>
<dbReference type="Gene3D" id="1.10.1790.10">
    <property type="entry name" value="PRD domain"/>
    <property type="match status" value="1"/>
</dbReference>
<reference evidence="9 11" key="2">
    <citation type="submission" date="2013-03" db="EMBL/GenBank/DDBJ databases">
        <title>The Genome Sequence of Enterococcus malodoratus ATCC_43197 (PacBio/Illumina hybrid assembly).</title>
        <authorList>
            <consortium name="The Broad Institute Genomics Platform"/>
            <consortium name="The Broad Institute Genome Sequencing Center for Infectious Disease"/>
            <person name="Earl A."/>
            <person name="Russ C."/>
            <person name="Gilmore M."/>
            <person name="Surin D."/>
            <person name="Walker B."/>
            <person name="Young S."/>
            <person name="Zeng Q."/>
            <person name="Gargeya S."/>
            <person name="Fitzgerald M."/>
            <person name="Haas B."/>
            <person name="Abouelleil A."/>
            <person name="Allen A.W."/>
            <person name="Alvarado L."/>
            <person name="Arachchi H.M."/>
            <person name="Berlin A.M."/>
            <person name="Chapman S.B."/>
            <person name="Gainer-Dewar J."/>
            <person name="Goldberg J."/>
            <person name="Griggs A."/>
            <person name="Gujja S."/>
            <person name="Hansen M."/>
            <person name="Howarth C."/>
            <person name="Imamovic A."/>
            <person name="Ireland A."/>
            <person name="Larimer J."/>
            <person name="McCowan C."/>
            <person name="Murphy C."/>
            <person name="Pearson M."/>
            <person name="Poon T.W."/>
            <person name="Priest M."/>
            <person name="Roberts A."/>
            <person name="Saif S."/>
            <person name="Shea T."/>
            <person name="Sisk P."/>
            <person name="Sykes S."/>
            <person name="Wortman J."/>
            <person name="Nusbaum C."/>
            <person name="Birren B."/>
        </authorList>
    </citation>
    <scope>NUCLEOTIDE SEQUENCE [LARGE SCALE GENOMIC DNA]</scope>
    <source>
        <strain evidence="9 11">ATCC 43197</strain>
    </source>
</reference>
<evidence type="ECO:0000256" key="4">
    <source>
        <dbReference type="ARBA" id="ARBA00023163"/>
    </source>
</evidence>
<dbReference type="CDD" id="cd05568">
    <property type="entry name" value="PTS_IIB_bgl_like"/>
    <property type="match status" value="1"/>
</dbReference>
<evidence type="ECO:0000256" key="3">
    <source>
        <dbReference type="ARBA" id="ARBA00023015"/>
    </source>
</evidence>
<comment type="caution">
    <text evidence="8">The sequence shown here is derived from an EMBL/GenBank/DDBJ whole genome shotgun (WGS) entry which is preliminary data.</text>
</comment>
<dbReference type="PROSITE" id="PS51094">
    <property type="entry name" value="PTS_EIIA_TYPE_2"/>
    <property type="match status" value="1"/>
</dbReference>
<dbReference type="SUPFAM" id="SSF55804">
    <property type="entry name" value="Phoshotransferase/anion transport protein"/>
    <property type="match status" value="1"/>
</dbReference>
<dbReference type="SUPFAM" id="SSF52794">
    <property type="entry name" value="PTS system IIB component-like"/>
    <property type="match status" value="1"/>
</dbReference>
<dbReference type="AlphaFoldDB" id="R2P988"/>
<dbReference type="InterPro" id="IPR003501">
    <property type="entry name" value="PTS_EIIB_2/3"/>
</dbReference>
<dbReference type="InterPro" id="IPR050661">
    <property type="entry name" value="BglG_antiterminators"/>
</dbReference>
<dbReference type="CDD" id="cd00211">
    <property type="entry name" value="PTS_IIA_fru"/>
    <property type="match status" value="1"/>
</dbReference>
<dbReference type="SUPFAM" id="SSF63520">
    <property type="entry name" value="PTS-regulatory domain, PRD"/>
    <property type="match status" value="1"/>
</dbReference>
<evidence type="ECO:0000256" key="2">
    <source>
        <dbReference type="ARBA" id="ARBA00022737"/>
    </source>
</evidence>
<dbReference type="Proteomes" id="UP000014148">
    <property type="component" value="Unassembled WGS sequence"/>
</dbReference>
<accession>R2P988</accession>
<proteinExistence type="predicted"/>
<evidence type="ECO:0000259" key="7">
    <source>
        <dbReference type="PROSITE" id="PS51372"/>
    </source>
</evidence>
<dbReference type="Pfam" id="PF00359">
    <property type="entry name" value="PTS_EIIA_2"/>
    <property type="match status" value="1"/>
</dbReference>
<evidence type="ECO:0000256" key="1">
    <source>
        <dbReference type="ARBA" id="ARBA00022679"/>
    </source>
</evidence>
<reference evidence="8 10" key="1">
    <citation type="submission" date="2013-02" db="EMBL/GenBank/DDBJ databases">
        <title>The Genome Sequence of Enterococcus malodoratus ATCC_43197.</title>
        <authorList>
            <consortium name="The Broad Institute Genome Sequencing Platform"/>
            <consortium name="The Broad Institute Genome Sequencing Center for Infectious Disease"/>
            <person name="Earl A.M."/>
            <person name="Gilmore M.S."/>
            <person name="Lebreton F."/>
            <person name="Walker B."/>
            <person name="Young S.K."/>
            <person name="Zeng Q."/>
            <person name="Gargeya S."/>
            <person name="Fitzgerald M."/>
            <person name="Haas B."/>
            <person name="Abouelleil A."/>
            <person name="Alvarado L."/>
            <person name="Arachchi H.M."/>
            <person name="Berlin A.M."/>
            <person name="Chapman S.B."/>
            <person name="Dewar J."/>
            <person name="Goldberg J."/>
            <person name="Griggs A."/>
            <person name="Gujja S."/>
            <person name="Hansen M."/>
            <person name="Howarth C."/>
            <person name="Imamovic A."/>
            <person name="Larimer J."/>
            <person name="McCowan C."/>
            <person name="Murphy C."/>
            <person name="Neiman D."/>
            <person name="Pearson M."/>
            <person name="Priest M."/>
            <person name="Roberts A."/>
            <person name="Saif S."/>
            <person name="Shea T."/>
            <person name="Sisk P."/>
            <person name="Sykes S."/>
            <person name="Wortman J."/>
            <person name="Nusbaum C."/>
            <person name="Birren B."/>
        </authorList>
    </citation>
    <scope>NUCLEOTIDE SEQUENCE [LARGE SCALE GENOMIC DNA]</scope>
    <source>
        <strain evidence="8 10">ATCC 43197</strain>
    </source>
</reference>
<dbReference type="eggNOG" id="COG1762">
    <property type="taxonomic scope" value="Bacteria"/>
</dbReference>
<dbReference type="InterPro" id="IPR036095">
    <property type="entry name" value="PTS_EIIB-like_sf"/>
</dbReference>
<dbReference type="PROSITE" id="PS51099">
    <property type="entry name" value="PTS_EIIB_TYPE_2"/>
    <property type="match status" value="1"/>
</dbReference>
<dbReference type="PATRIC" id="fig|1158601.3.peg.846"/>
<evidence type="ECO:0000313" key="11">
    <source>
        <dbReference type="Proteomes" id="UP000014148"/>
    </source>
</evidence>
<protein>
    <submittedName>
        <fullName evidence="8">Uncharacterized protein</fullName>
    </submittedName>
</protein>
<sequence>MIMITLSKIKAFISDSKEVCIIMLTKRQKELLELLLQQSDFQTVEYFASKLGVSKRTTHSELGRIDEYLQSSGEYLEKKRGVGIALKRFKEISVMTEKDEQNDVYTTFNRRIEIMNLLLFEEKIVSFNHLSDHFMVSKSSIIKDFEFIMKILNVGSTIKLCSDVHGTSLLGTEEDVQKAMLQFNRYLLSNSEIYLEEDFAEKIKLLNSYYGERLISVCSNILYTYIRENVNAISDYYVQNILSIFIILVYRIAKGHHIEEIKQADASEAMIFFEESAVRMLHKAALRLEFPYSNEDVQYLSLQLISNRFEALPEDEIDEVIVEGLLSRVSDALTINFASDQKLEEQLKNHIPPMIYRLKTNNKTENPFTTQIKNEFSLTFNVIWVVLSEYEKELEISFNEDEIAFLTMYFQAAIERARMNRKILIVCQMGIATSELLINRIKNILPSLDTFEIASVAELEQINLDEYDLIISTVKVDLAKKEVIRVSPFLTKEDIERIKTSEFLPTVENQALKVIRMHHLMKFVDKEYVFVNTDFSSREELINQIGEVLVENNFIKEDFIQTVQEREELGGTDLPTGTAVPHGNSTYVNQTIIVVIKNKKKFKWNTYYVDLVFLICIAKQDTFQTRNILSDIYNVIDNSEQLKQLREAASNDVLYRKLGSD</sequence>
<dbReference type="Pfam" id="PF02302">
    <property type="entry name" value="PTS_IIB"/>
    <property type="match status" value="1"/>
</dbReference>
<feature type="domain" description="PTS EIIB type-2" evidence="6">
    <location>
        <begin position="421"/>
        <end position="510"/>
    </location>
</feature>
<dbReference type="InterPro" id="IPR002178">
    <property type="entry name" value="PTS_EIIA_type-2_dom"/>
</dbReference>
<dbReference type="GO" id="GO:0008982">
    <property type="term" value="F:protein-N(PI)-phosphohistidine-sugar phosphotransferase activity"/>
    <property type="evidence" value="ECO:0007669"/>
    <property type="project" value="InterPro"/>
</dbReference>
<dbReference type="GO" id="GO:0009401">
    <property type="term" value="P:phosphoenolpyruvate-dependent sugar phosphotransferase system"/>
    <property type="evidence" value="ECO:0007669"/>
    <property type="project" value="InterPro"/>
</dbReference>
<dbReference type="Pfam" id="PF00874">
    <property type="entry name" value="PRD"/>
    <property type="match status" value="1"/>
</dbReference>
<evidence type="ECO:0000313" key="9">
    <source>
        <dbReference type="EMBL" id="EOT69341.1"/>
    </source>
</evidence>
<feature type="domain" description="PRD" evidence="7">
    <location>
        <begin position="313"/>
        <end position="420"/>
    </location>
</feature>
<dbReference type="Gene3D" id="3.40.930.10">
    <property type="entry name" value="Mannitol-specific EII, Chain A"/>
    <property type="match status" value="1"/>
</dbReference>
<keyword evidence="11" id="KW-1185">Reference proteome</keyword>
<dbReference type="PROSITE" id="PS51372">
    <property type="entry name" value="PRD_2"/>
    <property type="match status" value="1"/>
</dbReference>
<feature type="domain" description="PTS EIIA type-2" evidence="5">
    <location>
        <begin position="522"/>
        <end position="661"/>
    </location>
</feature>
<keyword evidence="1" id="KW-0808">Transferase</keyword>
<organism evidence="8 10">
    <name type="scientific">Enterococcus malodoratus ATCC 43197</name>
    <dbReference type="NCBI Taxonomy" id="1158601"/>
    <lineage>
        <taxon>Bacteria</taxon>
        <taxon>Bacillati</taxon>
        <taxon>Bacillota</taxon>
        <taxon>Bacilli</taxon>
        <taxon>Lactobacillales</taxon>
        <taxon>Enterococcaceae</taxon>
        <taxon>Enterococcus</taxon>
    </lineage>
</organism>
<evidence type="ECO:0000313" key="8">
    <source>
        <dbReference type="EMBL" id="EOH80832.1"/>
    </source>
</evidence>
<gene>
    <name evidence="9" type="ORF">I585_00804</name>
    <name evidence="8" type="ORF">UAI_00873</name>
</gene>
<dbReference type="GO" id="GO:0006355">
    <property type="term" value="P:regulation of DNA-templated transcription"/>
    <property type="evidence" value="ECO:0007669"/>
    <property type="project" value="InterPro"/>
</dbReference>
<dbReference type="Gene3D" id="3.40.50.2300">
    <property type="match status" value="1"/>
</dbReference>
<dbReference type="EMBL" id="AJAK01000007">
    <property type="protein sequence ID" value="EOH80832.1"/>
    <property type="molecule type" value="Genomic_DNA"/>
</dbReference>
<dbReference type="InterPro" id="IPR016152">
    <property type="entry name" value="PTrfase/Anion_transptr"/>
</dbReference>
<keyword evidence="4" id="KW-0804">Transcription</keyword>
<dbReference type="InterPro" id="IPR011608">
    <property type="entry name" value="PRD"/>
</dbReference>
<evidence type="ECO:0000313" key="10">
    <source>
        <dbReference type="Proteomes" id="UP000013783"/>
    </source>
</evidence>
<name>R2P988_9ENTE</name>